<dbReference type="PANTHER" id="PTHR13683:SF806">
    <property type="entry name" value="EUKARYOTIC ASPARTYL PROTEASE FAMILY PROTEIN"/>
    <property type="match status" value="1"/>
</dbReference>
<sequence>MSGSSALMAIGHIFLFHILFLSFSEPFGHGAGAPLVKTKSHATPFLCSGPEKGLRVVHKYGPCSPFGLNKTAATSSQILIQDERRVRLVYRSHEKRGGVGKGKGNRKDARETYPLNNALGAGNFLVQVGFGTPVQTFHLTLDTGSFVTWVRCQPPTSRCQQRQKPLLFYPSCSTTSSNASCWPSCKYEQWYKDHSNAAGNFLVDTLRIEDDDKVEYEIPEFVFLCALTDNGDFGKASGILGLGLGSSSYKFGSYSPVSQTATMFDKVFCHCLPTLENSKGYVYFGEKARENCPFSGSYTPLLRKPSAGPTNFYYVNLIAITINQKRVPISSGVSSPGTILDSGTVIIRLPSSVYSVLRSEFQGWMTDYPRAPPDELLDTCYNLEGYANSEIPKMVLHFENLDVNLDQTAITWNAKGKSKVCWAFAANEDGLTIIGNHQQQKLNILYNIPDQRVEIGPGKC</sequence>
<accession>A0ABR2E092</accession>
<dbReference type="Pfam" id="PF14543">
    <property type="entry name" value="TAXi_N"/>
    <property type="match status" value="2"/>
</dbReference>
<keyword evidence="2" id="KW-0732">Signal</keyword>
<dbReference type="InterPro" id="IPR033121">
    <property type="entry name" value="PEPTIDASE_A1"/>
</dbReference>
<dbReference type="Pfam" id="PF14541">
    <property type="entry name" value="TAXi_C"/>
    <property type="match status" value="1"/>
</dbReference>
<dbReference type="InterPro" id="IPR001461">
    <property type="entry name" value="Aspartic_peptidase_A1"/>
</dbReference>
<feature type="chain" id="PRO_5045951653" description="Peptidase A1 domain-containing protein" evidence="2">
    <location>
        <begin position="31"/>
        <end position="460"/>
    </location>
</feature>
<comment type="caution">
    <text evidence="4">The sequence shown here is derived from an EMBL/GenBank/DDBJ whole genome shotgun (WGS) entry which is preliminary data.</text>
</comment>
<evidence type="ECO:0000313" key="5">
    <source>
        <dbReference type="Proteomes" id="UP001472677"/>
    </source>
</evidence>
<proteinExistence type="inferred from homology"/>
<dbReference type="Proteomes" id="UP001472677">
    <property type="component" value="Unassembled WGS sequence"/>
</dbReference>
<evidence type="ECO:0000259" key="3">
    <source>
        <dbReference type="PROSITE" id="PS51767"/>
    </source>
</evidence>
<dbReference type="PROSITE" id="PS51767">
    <property type="entry name" value="PEPTIDASE_A1"/>
    <property type="match status" value="1"/>
</dbReference>
<gene>
    <name evidence="4" type="ORF">V6N12_039293</name>
</gene>
<feature type="domain" description="Peptidase A1" evidence="3">
    <location>
        <begin position="124"/>
        <end position="456"/>
    </location>
</feature>
<evidence type="ECO:0000256" key="1">
    <source>
        <dbReference type="ARBA" id="ARBA00007447"/>
    </source>
</evidence>
<dbReference type="SUPFAM" id="SSF50630">
    <property type="entry name" value="Acid proteases"/>
    <property type="match status" value="1"/>
</dbReference>
<evidence type="ECO:0000313" key="4">
    <source>
        <dbReference type="EMBL" id="KAK8550592.1"/>
    </source>
</evidence>
<dbReference type="Gene3D" id="2.40.70.10">
    <property type="entry name" value="Acid Proteases"/>
    <property type="match status" value="2"/>
</dbReference>
<dbReference type="InterPro" id="IPR021109">
    <property type="entry name" value="Peptidase_aspartic_dom_sf"/>
</dbReference>
<keyword evidence="5" id="KW-1185">Reference proteome</keyword>
<organism evidence="4 5">
    <name type="scientific">Hibiscus sabdariffa</name>
    <name type="common">roselle</name>
    <dbReference type="NCBI Taxonomy" id="183260"/>
    <lineage>
        <taxon>Eukaryota</taxon>
        <taxon>Viridiplantae</taxon>
        <taxon>Streptophyta</taxon>
        <taxon>Embryophyta</taxon>
        <taxon>Tracheophyta</taxon>
        <taxon>Spermatophyta</taxon>
        <taxon>Magnoliopsida</taxon>
        <taxon>eudicotyledons</taxon>
        <taxon>Gunneridae</taxon>
        <taxon>Pentapetalae</taxon>
        <taxon>rosids</taxon>
        <taxon>malvids</taxon>
        <taxon>Malvales</taxon>
        <taxon>Malvaceae</taxon>
        <taxon>Malvoideae</taxon>
        <taxon>Hibiscus</taxon>
    </lineage>
</organism>
<comment type="similarity">
    <text evidence="1">Belongs to the peptidase A1 family.</text>
</comment>
<protein>
    <recommendedName>
        <fullName evidence="3">Peptidase A1 domain-containing protein</fullName>
    </recommendedName>
</protein>
<evidence type="ECO:0000256" key="2">
    <source>
        <dbReference type="SAM" id="SignalP"/>
    </source>
</evidence>
<reference evidence="4 5" key="1">
    <citation type="journal article" date="2024" name="G3 (Bethesda)">
        <title>Genome assembly of Hibiscus sabdariffa L. provides insights into metabolisms of medicinal natural products.</title>
        <authorList>
            <person name="Kim T."/>
        </authorList>
    </citation>
    <scope>NUCLEOTIDE SEQUENCE [LARGE SCALE GENOMIC DNA]</scope>
    <source>
        <strain evidence="4">TK-2024</strain>
        <tissue evidence="4">Old leaves</tissue>
    </source>
</reference>
<dbReference type="InterPro" id="IPR032861">
    <property type="entry name" value="TAXi_N"/>
</dbReference>
<dbReference type="PANTHER" id="PTHR13683">
    <property type="entry name" value="ASPARTYL PROTEASES"/>
    <property type="match status" value="1"/>
</dbReference>
<feature type="signal peptide" evidence="2">
    <location>
        <begin position="1"/>
        <end position="30"/>
    </location>
</feature>
<name>A0ABR2E092_9ROSI</name>
<dbReference type="EMBL" id="JBBPBM010000020">
    <property type="protein sequence ID" value="KAK8550592.1"/>
    <property type="molecule type" value="Genomic_DNA"/>
</dbReference>
<dbReference type="InterPro" id="IPR032799">
    <property type="entry name" value="TAXi_C"/>
</dbReference>